<keyword evidence="10" id="KW-0732">Signal</keyword>
<evidence type="ECO:0000256" key="10">
    <source>
        <dbReference type="SAM" id="SignalP"/>
    </source>
</evidence>
<dbReference type="NCBIfam" id="TIGR04056">
    <property type="entry name" value="OMP_RagA_SusC"/>
    <property type="match status" value="1"/>
</dbReference>
<dbReference type="Proteomes" id="UP001176429">
    <property type="component" value="Unassembled WGS sequence"/>
</dbReference>
<dbReference type="Pfam" id="PF07715">
    <property type="entry name" value="Plug"/>
    <property type="match status" value="1"/>
</dbReference>
<evidence type="ECO:0000259" key="11">
    <source>
        <dbReference type="Pfam" id="PF00593"/>
    </source>
</evidence>
<keyword evidence="2 8" id="KW-0813">Transport</keyword>
<sequence length="1053" mass="115290">MNKPLQPIRRAAMLALLAGTPAALATLPAVAAPATLAPAADRPVTGRITDDKGAALPGVTVLVKGSTIGTTTGPDGNFSLNVPEGATLVISSIGFKTQELPADGRTDFVVQLATDAAALDEIVVTGYQTQKKADLTGAVAVVKVDEVKDLPSNNVARNLQGRVPGVNIVTDGAPDGNVQIRIRGIGTLGNNDPLFVIDGIPTKDGINQINQNDIESIQVLKDASAASIYGSRAGNGVIIITTKRAKKDVNRVDFNTFFTFQGPGKQPSLLNTEQYGRALWQAATNDGLTPSTQLYQYETSVGPDGRPVLDRVIVPEQLGNDPNQRSADTNWFKETQQNSLAQQYNLSLSSGGERGSALFSLNYFDNKGVIKYSEFERFTGRLNTDYSFFKGRLKVGENLTLVRNMQTYGEDRQARGLAVISLPIVPIRTVDGLGWGGPVSGIADRNNPVRILEDNRQNKAYTNRAFGNFFADLEVLKGLHLRSSFGIDYNLFTFRGQYKTYKNGYITDNVNRVSNTQRVYGNWVWQNTLNYNLTLGRNQIDFLAGTERIKYNYEEVFATRTGFAVQDPDYMYLDAGSGLQNNGGYSSAYALASYFGKINYSLADKYLASVTLRRDGSSRFGADNQFGWFPAASVGWRLSEEGFLKDNVAAVSDLKLRAGWGQTGNQDIAYNAAYSLYRPSYGSDATWTADTGTAYDINGNKTGALPSGFQRFQQGNPGLKWETSTQTNFGLDFGFFENKLSGSVDYFIKNTDDILVNLPYPAVIGEGGGRFVNAASIRNKGIEAILTYQNKLSNDFSYSITGNISSYRNEVTYLPKEALTGYAGNGQDQNILGRPIGSIYGYVADGLFRTQDEVDNSAQQTGKDLGRIRYKDLNNDGVINEKDQTFIATGQPDFIYGLNIGVNYKGFDLQLFWQGVQGLDVYNDTKFRTDFTSLSSGENYGTRTLDAWTPANSGSNIPALSLTNNNRENRTSTYFLENGSYLKLRNVQLGYSLPTSLVGKLRMQQARLYVQGQNLLAFYQKKGDRAYTAPDPEVQTLAYPVPVTFTTGLNITF</sequence>
<dbReference type="PROSITE" id="PS52016">
    <property type="entry name" value="TONB_DEPENDENT_REC_3"/>
    <property type="match status" value="1"/>
</dbReference>
<evidence type="ECO:0000259" key="12">
    <source>
        <dbReference type="Pfam" id="PF07715"/>
    </source>
</evidence>
<accession>A0ABT9BA13</accession>
<evidence type="ECO:0000256" key="8">
    <source>
        <dbReference type="PROSITE-ProRule" id="PRU01360"/>
    </source>
</evidence>
<feature type="domain" description="TonB-dependent receptor plug" evidence="12">
    <location>
        <begin position="132"/>
        <end position="237"/>
    </location>
</feature>
<keyword evidence="6 8" id="KW-0472">Membrane</keyword>
<feature type="signal peptide" evidence="10">
    <location>
        <begin position="1"/>
        <end position="31"/>
    </location>
</feature>
<dbReference type="Pfam" id="PF13715">
    <property type="entry name" value="CarbopepD_reg_2"/>
    <property type="match status" value="1"/>
</dbReference>
<dbReference type="InterPro" id="IPR023997">
    <property type="entry name" value="TonB-dep_OMP_SusC/RagA_CS"/>
</dbReference>
<protein>
    <submittedName>
        <fullName evidence="13">TonB-dependent receptor</fullName>
    </submittedName>
</protein>
<dbReference type="Gene3D" id="2.60.40.1120">
    <property type="entry name" value="Carboxypeptidase-like, regulatory domain"/>
    <property type="match status" value="1"/>
</dbReference>
<keyword evidence="3 8" id="KW-1134">Transmembrane beta strand</keyword>
<dbReference type="PROSITE" id="PS51318">
    <property type="entry name" value="TAT"/>
    <property type="match status" value="1"/>
</dbReference>
<dbReference type="RefSeq" id="WP_305005809.1">
    <property type="nucleotide sequence ID" value="NZ_JAUQSY010000004.1"/>
</dbReference>
<dbReference type="InterPro" id="IPR006311">
    <property type="entry name" value="TAT_signal"/>
</dbReference>
<evidence type="ECO:0000256" key="4">
    <source>
        <dbReference type="ARBA" id="ARBA00022692"/>
    </source>
</evidence>
<evidence type="ECO:0000256" key="6">
    <source>
        <dbReference type="ARBA" id="ARBA00023136"/>
    </source>
</evidence>
<keyword evidence="14" id="KW-1185">Reference proteome</keyword>
<dbReference type="Gene3D" id="2.40.170.20">
    <property type="entry name" value="TonB-dependent receptor, beta-barrel domain"/>
    <property type="match status" value="1"/>
</dbReference>
<keyword evidence="7 8" id="KW-0998">Cell outer membrane</keyword>
<comment type="subcellular location">
    <subcellularLocation>
        <location evidence="1 8">Cell outer membrane</location>
        <topology evidence="1 8">Multi-pass membrane protein</topology>
    </subcellularLocation>
</comment>
<dbReference type="InterPro" id="IPR039426">
    <property type="entry name" value="TonB-dep_rcpt-like"/>
</dbReference>
<evidence type="ECO:0000256" key="2">
    <source>
        <dbReference type="ARBA" id="ARBA00022448"/>
    </source>
</evidence>
<reference evidence="13" key="1">
    <citation type="submission" date="2023-07" db="EMBL/GenBank/DDBJ databases">
        <authorList>
            <person name="Kim M.K."/>
        </authorList>
    </citation>
    <scope>NUCLEOTIDE SEQUENCE</scope>
    <source>
        <strain evidence="13">ASUV-10-1</strain>
    </source>
</reference>
<evidence type="ECO:0000256" key="1">
    <source>
        <dbReference type="ARBA" id="ARBA00004571"/>
    </source>
</evidence>
<evidence type="ECO:0000256" key="3">
    <source>
        <dbReference type="ARBA" id="ARBA00022452"/>
    </source>
</evidence>
<comment type="caution">
    <text evidence="13">The sequence shown here is derived from an EMBL/GenBank/DDBJ whole genome shotgun (WGS) entry which is preliminary data.</text>
</comment>
<dbReference type="InterPro" id="IPR000531">
    <property type="entry name" value="Beta-barrel_TonB"/>
</dbReference>
<feature type="domain" description="TonB-dependent receptor-like beta-barrel" evidence="11">
    <location>
        <begin position="461"/>
        <end position="1015"/>
    </location>
</feature>
<feature type="chain" id="PRO_5047178319" evidence="10">
    <location>
        <begin position="32"/>
        <end position="1053"/>
    </location>
</feature>
<dbReference type="Gene3D" id="2.170.130.10">
    <property type="entry name" value="TonB-dependent receptor, plug domain"/>
    <property type="match status" value="1"/>
</dbReference>
<keyword evidence="5 9" id="KW-0798">TonB box</keyword>
<evidence type="ECO:0000256" key="7">
    <source>
        <dbReference type="ARBA" id="ARBA00023237"/>
    </source>
</evidence>
<dbReference type="InterPro" id="IPR008969">
    <property type="entry name" value="CarboxyPept-like_regulatory"/>
</dbReference>
<evidence type="ECO:0000313" key="13">
    <source>
        <dbReference type="EMBL" id="MDO7874493.1"/>
    </source>
</evidence>
<keyword evidence="4 8" id="KW-0812">Transmembrane</keyword>
<keyword evidence="13" id="KW-0675">Receptor</keyword>
<dbReference type="SUPFAM" id="SSF49464">
    <property type="entry name" value="Carboxypeptidase regulatory domain-like"/>
    <property type="match status" value="1"/>
</dbReference>
<evidence type="ECO:0000256" key="5">
    <source>
        <dbReference type="ARBA" id="ARBA00023077"/>
    </source>
</evidence>
<dbReference type="EMBL" id="JAUQSY010000004">
    <property type="protein sequence ID" value="MDO7874493.1"/>
    <property type="molecule type" value="Genomic_DNA"/>
</dbReference>
<dbReference type="InterPro" id="IPR036942">
    <property type="entry name" value="Beta-barrel_TonB_sf"/>
</dbReference>
<dbReference type="NCBIfam" id="TIGR04057">
    <property type="entry name" value="SusC_RagA_signa"/>
    <property type="match status" value="1"/>
</dbReference>
<evidence type="ECO:0000313" key="14">
    <source>
        <dbReference type="Proteomes" id="UP001176429"/>
    </source>
</evidence>
<gene>
    <name evidence="13" type="ORF">Q5H93_07095</name>
</gene>
<evidence type="ECO:0000256" key="9">
    <source>
        <dbReference type="RuleBase" id="RU003357"/>
    </source>
</evidence>
<organism evidence="13 14">
    <name type="scientific">Hymenobacter aranciens</name>
    <dbReference type="NCBI Taxonomy" id="3063996"/>
    <lineage>
        <taxon>Bacteria</taxon>
        <taxon>Pseudomonadati</taxon>
        <taxon>Bacteroidota</taxon>
        <taxon>Cytophagia</taxon>
        <taxon>Cytophagales</taxon>
        <taxon>Hymenobacteraceae</taxon>
        <taxon>Hymenobacter</taxon>
    </lineage>
</organism>
<dbReference type="InterPro" id="IPR012910">
    <property type="entry name" value="Plug_dom"/>
</dbReference>
<dbReference type="SUPFAM" id="SSF56935">
    <property type="entry name" value="Porins"/>
    <property type="match status" value="1"/>
</dbReference>
<dbReference type="Pfam" id="PF00593">
    <property type="entry name" value="TonB_dep_Rec_b-barrel"/>
    <property type="match status" value="1"/>
</dbReference>
<dbReference type="InterPro" id="IPR037066">
    <property type="entry name" value="Plug_dom_sf"/>
</dbReference>
<name>A0ABT9BA13_9BACT</name>
<dbReference type="InterPro" id="IPR023996">
    <property type="entry name" value="TonB-dep_OMP_SusC/RagA"/>
</dbReference>
<comment type="similarity">
    <text evidence="8 9">Belongs to the TonB-dependent receptor family.</text>
</comment>
<proteinExistence type="inferred from homology"/>